<comment type="caution">
    <text evidence="2">The sequence shown here is derived from an EMBL/GenBank/DDBJ whole genome shotgun (WGS) entry which is preliminary data.</text>
</comment>
<name>A0A9N8EMK9_9STRA</name>
<dbReference type="SUPFAM" id="SSF52374">
    <property type="entry name" value="Nucleotidylyl transferase"/>
    <property type="match status" value="1"/>
</dbReference>
<evidence type="ECO:0000313" key="2">
    <source>
        <dbReference type="EMBL" id="CAB9522789.1"/>
    </source>
</evidence>
<dbReference type="EMBL" id="CAICTM010001339">
    <property type="protein sequence ID" value="CAB9522789.1"/>
    <property type="molecule type" value="Genomic_DNA"/>
</dbReference>
<dbReference type="Proteomes" id="UP001153069">
    <property type="component" value="Unassembled WGS sequence"/>
</dbReference>
<dbReference type="AlphaFoldDB" id="A0A9N8EMK9"/>
<dbReference type="Gene3D" id="3.40.50.620">
    <property type="entry name" value="HUPs"/>
    <property type="match status" value="1"/>
</dbReference>
<reference evidence="2" key="1">
    <citation type="submission" date="2020-06" db="EMBL/GenBank/DDBJ databases">
        <authorList>
            <consortium name="Plant Systems Biology data submission"/>
        </authorList>
    </citation>
    <scope>NUCLEOTIDE SEQUENCE</scope>
    <source>
        <strain evidence="2">D6</strain>
    </source>
</reference>
<sequence length="286" mass="32612">MEKKKKQYRPRCRELNDAAVTQGMHQHLTALASKKDGGIVAIVTLLGTFSPVTVSHIDAFVQARNFLTNDSMPSEIHRPEDLEDLDLVLGFASVNAQSYVDRKFARLGAAPPLPYEDRRYLVELAIQQQKLEWMGLEDWEGCSVAYLRKQYPNLTFIHFVMNGADDVLKYQKWNYMTDEENRFITMGRPGMTGRLLEELQKAKEWVNLSQFLVGPELQEVSSTQARSALETIQSTSADTTSKKEASEELDALLDRAVKQWCITEGPWAPQDKDESKQKMLKLKQKP</sequence>
<protein>
    <submittedName>
        <fullName evidence="2">Uncharacterized protein</fullName>
    </submittedName>
</protein>
<evidence type="ECO:0000313" key="3">
    <source>
        <dbReference type="Proteomes" id="UP001153069"/>
    </source>
</evidence>
<evidence type="ECO:0000256" key="1">
    <source>
        <dbReference type="SAM" id="MobiDB-lite"/>
    </source>
</evidence>
<dbReference type="OrthoDB" id="407297at2759"/>
<feature type="region of interest" description="Disordered" evidence="1">
    <location>
        <begin position="264"/>
        <end position="286"/>
    </location>
</feature>
<proteinExistence type="predicted"/>
<organism evidence="2 3">
    <name type="scientific">Seminavis robusta</name>
    <dbReference type="NCBI Taxonomy" id="568900"/>
    <lineage>
        <taxon>Eukaryota</taxon>
        <taxon>Sar</taxon>
        <taxon>Stramenopiles</taxon>
        <taxon>Ochrophyta</taxon>
        <taxon>Bacillariophyta</taxon>
        <taxon>Bacillariophyceae</taxon>
        <taxon>Bacillariophycidae</taxon>
        <taxon>Naviculales</taxon>
        <taxon>Naviculaceae</taxon>
        <taxon>Seminavis</taxon>
    </lineage>
</organism>
<dbReference type="InterPro" id="IPR014729">
    <property type="entry name" value="Rossmann-like_a/b/a_fold"/>
</dbReference>
<gene>
    <name evidence="2" type="ORF">SEMRO_1341_G264440.1</name>
</gene>
<keyword evidence="3" id="KW-1185">Reference proteome</keyword>
<accession>A0A9N8EMK9</accession>